<evidence type="ECO:0000256" key="3">
    <source>
        <dbReference type="ARBA" id="ARBA00022771"/>
    </source>
</evidence>
<name>A0A179EWA0_METCM</name>
<dbReference type="GeneID" id="28856752"/>
<dbReference type="RefSeq" id="XP_018136371.1">
    <property type="nucleotide sequence ID" value="XM_018292758.1"/>
</dbReference>
<dbReference type="EMBL" id="LSBJ02000003">
    <property type="protein sequence ID" value="OWT43205.1"/>
    <property type="molecule type" value="Genomic_DNA"/>
</dbReference>
<reference evidence="9" key="2">
    <citation type="submission" date="2017-04" db="EMBL/GenBank/DDBJ databases">
        <title>Chromosome sequence assembly and comparative analysis of secretomes of two biotypes provide further insight into genetic mechanisms of parasitism and adaptative evolution of Pochonia chlamydosporia.</title>
        <authorList>
            <person name="Lin R."/>
            <person name="Shen B."/>
            <person name="Qin F."/>
            <person name="Cheng X."/>
            <person name="Xie B."/>
        </authorList>
    </citation>
    <scope>NUCLEOTIDE SEQUENCE</scope>
    <source>
        <strain evidence="9">170</strain>
    </source>
</reference>
<keyword evidence="4" id="KW-0862">Zinc</keyword>
<keyword evidence="2" id="KW-0479">Metal-binding</keyword>
<accession>A0A179EWA0</accession>
<feature type="domain" description="HAT C-terminal dimerisation" evidence="7">
    <location>
        <begin position="615"/>
        <end position="695"/>
    </location>
</feature>
<reference evidence="9 10" key="1">
    <citation type="journal article" date="2016" name="PLoS Pathog.">
        <title>Biosynthesis of antibiotic leucinostatins in bio-control fungus Purpureocillium lilacinum and their inhibition on phytophthora revealed by genome mining.</title>
        <authorList>
            <person name="Wang G."/>
            <person name="Liu Z."/>
            <person name="Lin R."/>
            <person name="Li E."/>
            <person name="Mao Z."/>
            <person name="Ling J."/>
            <person name="Yang Y."/>
            <person name="Yin W.B."/>
            <person name="Xie B."/>
        </authorList>
    </citation>
    <scope>NUCLEOTIDE SEQUENCE [LARGE SCALE GENOMIC DNA]</scope>
    <source>
        <strain evidence="9">170</strain>
    </source>
</reference>
<evidence type="ECO:0000313" key="10">
    <source>
        <dbReference type="Proteomes" id="UP000078397"/>
    </source>
</evidence>
<evidence type="ECO:0000313" key="8">
    <source>
        <dbReference type="EMBL" id="OAQ58165.1"/>
    </source>
</evidence>
<comment type="subcellular location">
    <subcellularLocation>
        <location evidence="1">Nucleus</location>
    </subcellularLocation>
</comment>
<dbReference type="PANTHER" id="PTHR46481:SF10">
    <property type="entry name" value="ZINC FINGER BED DOMAIN-CONTAINING PROTEIN 39"/>
    <property type="match status" value="1"/>
</dbReference>
<dbReference type="InterPro" id="IPR012337">
    <property type="entry name" value="RNaseH-like_sf"/>
</dbReference>
<dbReference type="Pfam" id="PF05699">
    <property type="entry name" value="Dimer_Tnp_hAT"/>
    <property type="match status" value="1"/>
</dbReference>
<evidence type="ECO:0000256" key="2">
    <source>
        <dbReference type="ARBA" id="ARBA00022723"/>
    </source>
</evidence>
<dbReference type="KEGG" id="pchm:VFPPC_14995"/>
<evidence type="ECO:0000256" key="5">
    <source>
        <dbReference type="ARBA" id="ARBA00023242"/>
    </source>
</evidence>
<dbReference type="GO" id="GO:0008270">
    <property type="term" value="F:zinc ion binding"/>
    <property type="evidence" value="ECO:0007669"/>
    <property type="project" value="UniProtKB-KW"/>
</dbReference>
<keyword evidence="5" id="KW-0539">Nucleus</keyword>
<dbReference type="KEGG" id="pchm:VFPPC_18520"/>
<dbReference type="GeneID" id="28858954"/>
<dbReference type="GO" id="GO:0046983">
    <property type="term" value="F:protein dimerization activity"/>
    <property type="evidence" value="ECO:0007669"/>
    <property type="project" value="InterPro"/>
</dbReference>
<evidence type="ECO:0000259" key="7">
    <source>
        <dbReference type="Pfam" id="PF05699"/>
    </source>
</evidence>
<dbReference type="PANTHER" id="PTHR46481">
    <property type="entry name" value="ZINC FINGER BED DOMAIN-CONTAINING PROTEIN 4"/>
    <property type="match status" value="1"/>
</dbReference>
<dbReference type="SUPFAM" id="SSF53098">
    <property type="entry name" value="Ribonuclease H-like"/>
    <property type="match status" value="1"/>
</dbReference>
<gene>
    <name evidence="8" type="ORF">VFPPC_14995</name>
    <name evidence="9" type="ORF">VFPPC_18520</name>
</gene>
<protein>
    <submittedName>
        <fullName evidence="9">Transposase-like protein</fullName>
    </submittedName>
</protein>
<sequence length="725" mass="82616">MSSVFDHSDSASAIDIGHSTGHLDDPNSVIDTEATSSPAPSSSPALTAPRPRTSPIWQYCRREEGKAVPAAWVDSNGTKWWHCQPCFDKKRPKRYNYSGGSSVIVNHLRKEHHIMIAGRQESRREVTQSRLGDITAFLAKDTPSLIKKRKATAEEDALDQATLRELYCRYTVACSLPFAHAEQPAFRDLIRYIRPASDDLLPRSGDTVRTDLQRAYINKEFVKRALQNALSSIHVVPDNWTSPNCLGVIGFTVQFVTEDHGLLSLVVRIKELEGQHSGENMAEAIMEFIREYGIASKVGYFMMDNASNMNTMIDKVSDDLEREFDVFYDPLPHRLRCFGHIISMAVMEFLIGKRPPTTNPYHGPSNEGVEQWRKRGAIGQLHNIVVYITWTPQRLQTFTTLSDGLRLRRDNDTRWNSWYGMVEWALRPKVRQAITIFCAQEPALQDDALTPSDWATLAEIHKFLEPFYDATIANEGMRDSISDILPTMDYLLHHIEAARKATALPHLAAMMETAWAKLADYYELTEDSPVYSAATVLNPSLKWAYMEKTWEDKIEWIERAKARVGQLWRETYKSTTSCPVLRPGSAQQTTTRRLNGYKMWMKEQRATIFNMDDDEYEVYCREPVMMVSDPLKWWLESAQRRRFPNLSLMAIDILSIAPMSTETERLFSKAKLSVTDQRGSMNVETLNLLECLRSWDCSALIIPSESHYVGQTDADVIIDTVESGT</sequence>
<keyword evidence="3" id="KW-0863">Zinc-finger</keyword>
<evidence type="ECO:0000256" key="1">
    <source>
        <dbReference type="ARBA" id="ARBA00004123"/>
    </source>
</evidence>
<keyword evidence="10" id="KW-1185">Reference proteome</keyword>
<dbReference type="EMBL" id="LSBJ02000025">
    <property type="protein sequence ID" value="OAQ58165.1"/>
    <property type="molecule type" value="Genomic_DNA"/>
</dbReference>
<proteinExistence type="predicted"/>
<dbReference type="InterPro" id="IPR052035">
    <property type="entry name" value="ZnF_BED_domain_contain"/>
</dbReference>
<evidence type="ECO:0000313" key="9">
    <source>
        <dbReference type="EMBL" id="OWT43205.1"/>
    </source>
</evidence>
<dbReference type="AlphaFoldDB" id="A0A179EWA0"/>
<dbReference type="OrthoDB" id="4961408at2759"/>
<dbReference type="RefSeq" id="XP_018135654.1">
    <property type="nucleotide sequence ID" value="XM_018294960.1"/>
</dbReference>
<feature type="region of interest" description="Disordered" evidence="6">
    <location>
        <begin position="1"/>
        <end position="52"/>
    </location>
</feature>
<feature type="compositionally biased region" description="Low complexity" evidence="6">
    <location>
        <begin position="34"/>
        <end position="51"/>
    </location>
</feature>
<dbReference type="GO" id="GO:0005634">
    <property type="term" value="C:nucleus"/>
    <property type="evidence" value="ECO:0007669"/>
    <property type="project" value="UniProtKB-SubCell"/>
</dbReference>
<evidence type="ECO:0000256" key="6">
    <source>
        <dbReference type="SAM" id="MobiDB-lite"/>
    </source>
</evidence>
<organism evidence="9 10">
    <name type="scientific">Pochonia chlamydosporia 170</name>
    <dbReference type="NCBI Taxonomy" id="1380566"/>
    <lineage>
        <taxon>Eukaryota</taxon>
        <taxon>Fungi</taxon>
        <taxon>Dikarya</taxon>
        <taxon>Ascomycota</taxon>
        <taxon>Pezizomycotina</taxon>
        <taxon>Sordariomycetes</taxon>
        <taxon>Hypocreomycetidae</taxon>
        <taxon>Hypocreales</taxon>
        <taxon>Clavicipitaceae</taxon>
        <taxon>Pochonia</taxon>
    </lineage>
</organism>
<dbReference type="Proteomes" id="UP000078397">
    <property type="component" value="Unassembled WGS sequence"/>
</dbReference>
<dbReference type="InterPro" id="IPR008906">
    <property type="entry name" value="HATC_C_dom"/>
</dbReference>
<comment type="caution">
    <text evidence="9">The sequence shown here is derived from an EMBL/GenBank/DDBJ whole genome shotgun (WGS) entry which is preliminary data.</text>
</comment>
<evidence type="ECO:0000256" key="4">
    <source>
        <dbReference type="ARBA" id="ARBA00022833"/>
    </source>
</evidence>